<feature type="domain" description="DUF5776" evidence="3">
    <location>
        <begin position="861"/>
        <end position="927"/>
    </location>
</feature>
<feature type="domain" description="DUF5776" evidence="3">
    <location>
        <begin position="934"/>
        <end position="1001"/>
    </location>
</feature>
<evidence type="ECO:0000256" key="2">
    <source>
        <dbReference type="SAM" id="SignalP"/>
    </source>
</evidence>
<dbReference type="Pfam" id="PF19087">
    <property type="entry name" value="DUF5776"/>
    <property type="match status" value="2"/>
</dbReference>
<keyword evidence="2" id="KW-0732">Signal</keyword>
<feature type="compositionally biased region" description="Pro residues" evidence="1">
    <location>
        <begin position="742"/>
        <end position="769"/>
    </location>
</feature>
<feature type="region of interest" description="Disordered" evidence="1">
    <location>
        <begin position="739"/>
        <end position="778"/>
    </location>
</feature>
<organism evidence="4 5">
    <name type="scientific">Lentilactobacillus rapi</name>
    <dbReference type="NCBI Taxonomy" id="481723"/>
    <lineage>
        <taxon>Bacteria</taxon>
        <taxon>Bacillati</taxon>
        <taxon>Bacillota</taxon>
        <taxon>Bacilli</taxon>
        <taxon>Lactobacillales</taxon>
        <taxon>Lactobacillaceae</taxon>
        <taxon>Lentilactobacillus</taxon>
    </lineage>
</organism>
<comment type="caution">
    <text evidence="4">The sequence shown here is derived from an EMBL/GenBank/DDBJ whole genome shotgun (WGS) entry which is preliminary data.</text>
</comment>
<dbReference type="RefSeq" id="WP_056981489.1">
    <property type="nucleotide sequence ID" value="NZ_BKAM01000022.1"/>
</dbReference>
<feature type="signal peptide" evidence="2">
    <location>
        <begin position="1"/>
        <end position="38"/>
    </location>
</feature>
<dbReference type="InterPro" id="IPR044081">
    <property type="entry name" value="DUF5776"/>
</dbReference>
<gene>
    <name evidence="4" type="ORF">LRA02_14150</name>
</gene>
<reference evidence="4 5" key="1">
    <citation type="submission" date="2019-07" db="EMBL/GenBank/DDBJ databases">
        <title>Whole genome shotgun sequence of Lactobacillus rapi NBRC 109618.</title>
        <authorList>
            <person name="Hosoyama A."/>
            <person name="Uohara A."/>
            <person name="Ohji S."/>
            <person name="Ichikawa N."/>
        </authorList>
    </citation>
    <scope>NUCLEOTIDE SEQUENCE [LARGE SCALE GENOMIC DNA]</scope>
    <source>
        <strain evidence="4 5">NBRC 109618</strain>
    </source>
</reference>
<dbReference type="Proteomes" id="UP000321569">
    <property type="component" value="Unassembled WGS sequence"/>
</dbReference>
<accession>A0A512PMW6</accession>
<sequence>MIRKYCSPTPIGRLIKYVLITLSVILFTGMFVAGSVSADDNTPTKNTTLNQDTVYNNDLSFQYTFKFAKNQKLNYGDQFIFKVSNTGGKPGIDTDTNSVDSSIQPLNVSSSGNVFSVATKQSSDGKYTYVILTANRNAPTDYYSSMVEPTVTINMKPSKNSVNTSKASENKDPINYTIQSAFKPANGEEHDYDTQTFKVNNVIDDSHGDYKQFTQMIFKNKAGLPFPDLFKDGTPYADNGYSDVTRINEDCLDPGTNSKNIMYLYSQNAFIGYSEIALPKSYVTGTNAIKQMQDRTNGYKDLTWTVQIVGSKSGQAKFDIQDSSPLGVYRSGSTTPDSNWQLDKTKSTDTKLVYTLNQAGIDSLDPEKDQGIALNVAMPILTKDASDWANVTTSLTGDPASDKAKIPDSIALPDKPYEAHMFFSDPNAAAFQPVLYENENAIGRTAEQLIQMSNQKDGKNYFKDSVANGDNPYPYDATTEPGLTGDGTGLIRFGYWKDDSGQSISNNDTFVRDCYDFNNNANPGNVNRKNITLHYDFDGLFQKVVSSSSSTDANGNPEPELDDDGQIQIATGSDAASFNITKDLAADNLTKGLYVGYIYATNDVTVGGKEYQYRSPNKMVKLYISTDKDATDTLLNFEFVDVENGQVVGTVGKSYSDTGTPGNSATWTASDGTKYELNQDLPKGTSSAFVKQNMPDGYEYLTSGLPNGMKQPIGNDCLFPDTKDSPKTVKIYVHKKGVTPTPVTPVNPTPVTPTPTPNPTPVTPTPEEPSTPSEPIAKKGEAVYSLKKIYLYKNNTFSKNERRAGYSRKPRVYRPMFVVTGYSHSKNGRLRYQVRDVNHLTKNKGKKGYITAQWAYVRPVYYQSSHKTLTVINPRGVNAYTNVNLTGKVRNYKQGTVLHVTKFVKHNLTTRYVLSNGQYVTGNRKLVEMGKHKQVRYVKVKKTINRYKTVNLTQRNKRHIKKGMKIKVQRYDFSHANSVNNVGALRYKVAGGYITGNSKFVKAYY</sequence>
<name>A0A512PMW6_9LACO</name>
<evidence type="ECO:0000256" key="1">
    <source>
        <dbReference type="SAM" id="MobiDB-lite"/>
    </source>
</evidence>
<protein>
    <recommendedName>
        <fullName evidence="3">DUF5776 domain-containing protein</fullName>
    </recommendedName>
</protein>
<evidence type="ECO:0000313" key="5">
    <source>
        <dbReference type="Proteomes" id="UP000321569"/>
    </source>
</evidence>
<proteinExistence type="predicted"/>
<dbReference type="EMBL" id="BKAM01000022">
    <property type="protein sequence ID" value="GEP72547.1"/>
    <property type="molecule type" value="Genomic_DNA"/>
</dbReference>
<dbReference type="STRING" id="1423795.FD12_GL001279"/>
<feature type="chain" id="PRO_5021798323" description="DUF5776 domain-containing protein" evidence="2">
    <location>
        <begin position="39"/>
        <end position="1005"/>
    </location>
</feature>
<evidence type="ECO:0000313" key="4">
    <source>
        <dbReference type="EMBL" id="GEP72547.1"/>
    </source>
</evidence>
<dbReference type="AlphaFoldDB" id="A0A512PMW6"/>
<evidence type="ECO:0000259" key="3">
    <source>
        <dbReference type="Pfam" id="PF19087"/>
    </source>
</evidence>